<accession>A0A1Y5TR62</accession>
<keyword evidence="3 9" id="KW-1003">Cell membrane</keyword>
<keyword evidence="12" id="KW-1185">Reference proteome</keyword>
<dbReference type="GO" id="GO:0005886">
    <property type="term" value="C:plasma membrane"/>
    <property type="evidence" value="ECO:0007669"/>
    <property type="project" value="UniProtKB-SubCell"/>
</dbReference>
<dbReference type="PANTHER" id="PTHR38686">
    <property type="entry name" value="APOLIPOPROTEIN N-ACYLTRANSFERASE"/>
    <property type="match status" value="1"/>
</dbReference>
<feature type="transmembrane region" description="Helical" evidence="9">
    <location>
        <begin position="89"/>
        <end position="112"/>
    </location>
</feature>
<evidence type="ECO:0000256" key="1">
    <source>
        <dbReference type="ARBA" id="ARBA00004651"/>
    </source>
</evidence>
<dbReference type="NCBIfam" id="TIGR00546">
    <property type="entry name" value="lnt"/>
    <property type="match status" value="1"/>
</dbReference>
<dbReference type="PROSITE" id="PS50263">
    <property type="entry name" value="CN_HYDROLASE"/>
    <property type="match status" value="1"/>
</dbReference>
<feature type="domain" description="CN hydrolase" evidence="10">
    <location>
        <begin position="223"/>
        <end position="461"/>
    </location>
</feature>
<dbReference type="RefSeq" id="WP_306372501.1">
    <property type="nucleotide sequence ID" value="NZ_FWFZ01000022.1"/>
</dbReference>
<keyword evidence="6 9" id="KW-1133">Transmembrane helix</keyword>
<organism evidence="11 12">
    <name type="scientific">Roseisalinus antarcticus</name>
    <dbReference type="NCBI Taxonomy" id="254357"/>
    <lineage>
        <taxon>Bacteria</taxon>
        <taxon>Pseudomonadati</taxon>
        <taxon>Pseudomonadota</taxon>
        <taxon>Alphaproteobacteria</taxon>
        <taxon>Rhodobacterales</taxon>
        <taxon>Roseobacteraceae</taxon>
        <taxon>Roseisalinus</taxon>
    </lineage>
</organism>
<keyword evidence="5 9" id="KW-0812">Transmembrane</keyword>
<dbReference type="EC" id="2.3.1.269" evidence="9"/>
<dbReference type="InterPro" id="IPR045378">
    <property type="entry name" value="LNT_N"/>
</dbReference>
<dbReference type="SUPFAM" id="SSF56317">
    <property type="entry name" value="Carbon-nitrogen hydrolase"/>
    <property type="match status" value="1"/>
</dbReference>
<dbReference type="GO" id="GO:0042158">
    <property type="term" value="P:lipoprotein biosynthetic process"/>
    <property type="evidence" value="ECO:0007669"/>
    <property type="project" value="UniProtKB-UniRule"/>
</dbReference>
<evidence type="ECO:0000256" key="9">
    <source>
        <dbReference type="HAMAP-Rule" id="MF_01148"/>
    </source>
</evidence>
<sequence>MADTIWAGPRWRRMGAALGLGALAALGQAPVGFAPATLVALALILWLMRGAPRWPAAAWFGWCAGTGYFLVALHWIVEPFLVDVARDGWMAPFALVFMAGGLALFWALAFGLSARRGPLLLGLALVLAEYLRSVVMTGFPWVLLGHIWIGTSVGQLASLFGAHGLTAITVLLACVPSLWPGRGSVRAAAGLAAAALVWGAATAWDATLPEIAPPADAPIVRLVQPNAPQDEKWQPGKAEMFFRRQLAFTAEGPRPDLTVWPETSVPYWLDQADAALELVTEASRGAPVVVGIQRRDWPRLYNSLLVLGETGGVADRYDKAHLVPFGEYIPFGGLLARFGIHGLAANEGGGYTPGPGGRTVDIAGIGPALPLICYEGIFAEEIGAVAPRPRFMLLITNDAWFGQVAGPYQHLAQARLRAIEQGLPMVRVANTGISAMIDARGRLVEIIPMGEAGWRDVALPPALPPTLYAHTGDGPVIWVLLAAFALNLLLARRKAIEPRQPVA</sequence>
<feature type="transmembrane region" description="Helical" evidence="9">
    <location>
        <begin position="20"/>
        <end position="47"/>
    </location>
</feature>
<evidence type="ECO:0000256" key="6">
    <source>
        <dbReference type="ARBA" id="ARBA00022989"/>
    </source>
</evidence>
<dbReference type="UniPathway" id="UPA00666"/>
<comment type="similarity">
    <text evidence="2 9">Belongs to the CN hydrolase family. Apolipoprotein N-acyltransferase subfamily.</text>
</comment>
<keyword evidence="11" id="KW-0449">Lipoprotein</keyword>
<dbReference type="Proteomes" id="UP000193900">
    <property type="component" value="Unassembled WGS sequence"/>
</dbReference>
<dbReference type="InterPro" id="IPR036526">
    <property type="entry name" value="C-N_Hydrolase_sf"/>
</dbReference>
<dbReference type="Gene3D" id="3.60.110.10">
    <property type="entry name" value="Carbon-nitrogen hydrolase"/>
    <property type="match status" value="1"/>
</dbReference>
<evidence type="ECO:0000256" key="7">
    <source>
        <dbReference type="ARBA" id="ARBA00023136"/>
    </source>
</evidence>
<keyword evidence="7 9" id="KW-0472">Membrane</keyword>
<dbReference type="Pfam" id="PF00795">
    <property type="entry name" value="CN_hydrolase"/>
    <property type="match status" value="1"/>
</dbReference>
<dbReference type="GO" id="GO:0016410">
    <property type="term" value="F:N-acyltransferase activity"/>
    <property type="evidence" value="ECO:0007669"/>
    <property type="project" value="UniProtKB-UniRule"/>
</dbReference>
<evidence type="ECO:0000256" key="4">
    <source>
        <dbReference type="ARBA" id="ARBA00022679"/>
    </source>
</evidence>
<dbReference type="AlphaFoldDB" id="A0A1Y5TR62"/>
<dbReference type="Pfam" id="PF20154">
    <property type="entry name" value="LNT_N"/>
    <property type="match status" value="1"/>
</dbReference>
<evidence type="ECO:0000259" key="10">
    <source>
        <dbReference type="PROSITE" id="PS50263"/>
    </source>
</evidence>
<dbReference type="HAMAP" id="MF_01148">
    <property type="entry name" value="Lnt"/>
    <property type="match status" value="1"/>
</dbReference>
<keyword evidence="4 9" id="KW-0808">Transferase</keyword>
<comment type="pathway">
    <text evidence="9">Protein modification; lipoprotein biosynthesis (N-acyl transfer).</text>
</comment>
<evidence type="ECO:0000256" key="8">
    <source>
        <dbReference type="ARBA" id="ARBA00023315"/>
    </source>
</evidence>
<dbReference type="InterPro" id="IPR003010">
    <property type="entry name" value="C-N_Hydrolase"/>
</dbReference>
<feature type="transmembrane region" description="Helical" evidence="9">
    <location>
        <begin position="119"/>
        <end position="144"/>
    </location>
</feature>
<proteinExistence type="inferred from homology"/>
<dbReference type="InterPro" id="IPR004563">
    <property type="entry name" value="Apolipo_AcylTrfase"/>
</dbReference>
<evidence type="ECO:0000313" key="11">
    <source>
        <dbReference type="EMBL" id="SLN70132.1"/>
    </source>
</evidence>
<feature type="transmembrane region" description="Helical" evidence="9">
    <location>
        <begin position="475"/>
        <end position="491"/>
    </location>
</feature>
<feature type="transmembrane region" description="Helical" evidence="9">
    <location>
        <begin position="156"/>
        <end position="175"/>
    </location>
</feature>
<evidence type="ECO:0000256" key="3">
    <source>
        <dbReference type="ARBA" id="ARBA00022475"/>
    </source>
</evidence>
<evidence type="ECO:0000313" key="12">
    <source>
        <dbReference type="Proteomes" id="UP000193900"/>
    </source>
</evidence>
<keyword evidence="8 9" id="KW-0012">Acyltransferase</keyword>
<reference evidence="11 12" key="1">
    <citation type="submission" date="2017-03" db="EMBL/GenBank/DDBJ databases">
        <authorList>
            <person name="Afonso C.L."/>
            <person name="Miller P.J."/>
            <person name="Scott M.A."/>
            <person name="Spackman E."/>
            <person name="Goraichik I."/>
            <person name="Dimitrov K.M."/>
            <person name="Suarez D.L."/>
            <person name="Swayne D.E."/>
        </authorList>
    </citation>
    <scope>NUCLEOTIDE SEQUENCE [LARGE SCALE GENOMIC DNA]</scope>
    <source>
        <strain evidence="11 12">CECT 7023</strain>
    </source>
</reference>
<comment type="function">
    <text evidence="9">Catalyzes the phospholipid dependent N-acylation of the N-terminal cysteine of apolipoprotein, the last step in lipoprotein maturation.</text>
</comment>
<evidence type="ECO:0000256" key="2">
    <source>
        <dbReference type="ARBA" id="ARBA00010065"/>
    </source>
</evidence>
<dbReference type="PANTHER" id="PTHR38686:SF1">
    <property type="entry name" value="APOLIPOPROTEIN N-ACYLTRANSFERASE"/>
    <property type="match status" value="1"/>
</dbReference>
<comment type="subcellular location">
    <subcellularLocation>
        <location evidence="1 9">Cell membrane</location>
        <topology evidence="1 9">Multi-pass membrane protein</topology>
    </subcellularLocation>
</comment>
<feature type="transmembrane region" description="Helical" evidence="9">
    <location>
        <begin position="59"/>
        <end position="77"/>
    </location>
</feature>
<gene>
    <name evidence="9 11" type="primary">lnt</name>
    <name evidence="11" type="ORF">ROA7023_03427</name>
</gene>
<dbReference type="EMBL" id="FWFZ01000022">
    <property type="protein sequence ID" value="SLN70132.1"/>
    <property type="molecule type" value="Genomic_DNA"/>
</dbReference>
<protein>
    <recommendedName>
        <fullName evidence="9">Apolipoprotein N-acyltransferase</fullName>
        <shortName evidence="9">ALP N-acyltransferase</shortName>
        <ecNumber evidence="9">2.3.1.269</ecNumber>
    </recommendedName>
</protein>
<dbReference type="CDD" id="cd07571">
    <property type="entry name" value="ALP_N-acyl_transferase"/>
    <property type="match status" value="1"/>
</dbReference>
<name>A0A1Y5TR62_9RHOB</name>
<evidence type="ECO:0000256" key="5">
    <source>
        <dbReference type="ARBA" id="ARBA00022692"/>
    </source>
</evidence>
<comment type="catalytic activity">
    <reaction evidence="9">
        <text>N-terminal S-1,2-diacyl-sn-glyceryl-L-cysteinyl-[lipoprotein] + a glycerophospholipid = N-acyl-S-1,2-diacyl-sn-glyceryl-L-cysteinyl-[lipoprotein] + a 2-acyl-sn-glycero-3-phospholipid + H(+)</text>
        <dbReference type="Rhea" id="RHEA:48228"/>
        <dbReference type="Rhea" id="RHEA-COMP:14681"/>
        <dbReference type="Rhea" id="RHEA-COMP:14684"/>
        <dbReference type="ChEBI" id="CHEBI:15378"/>
        <dbReference type="ChEBI" id="CHEBI:136912"/>
        <dbReference type="ChEBI" id="CHEBI:140656"/>
        <dbReference type="ChEBI" id="CHEBI:140657"/>
        <dbReference type="ChEBI" id="CHEBI:140660"/>
        <dbReference type="EC" id="2.3.1.269"/>
    </reaction>
</comment>
<feature type="transmembrane region" description="Helical" evidence="9">
    <location>
        <begin position="187"/>
        <end position="204"/>
    </location>
</feature>